<organism evidence="2 4">
    <name type="scientific">Porphyra umbilicalis</name>
    <name type="common">Purple laver</name>
    <name type="synonym">Red alga</name>
    <dbReference type="NCBI Taxonomy" id="2786"/>
    <lineage>
        <taxon>Eukaryota</taxon>
        <taxon>Rhodophyta</taxon>
        <taxon>Bangiophyceae</taxon>
        <taxon>Bangiales</taxon>
        <taxon>Bangiaceae</taxon>
        <taxon>Porphyra</taxon>
    </lineage>
</organism>
<proteinExistence type="predicted"/>
<dbReference type="EMBL" id="KV918780">
    <property type="protein sequence ID" value="OSX80150.1"/>
    <property type="molecule type" value="Genomic_DNA"/>
</dbReference>
<evidence type="ECO:0000313" key="3">
    <source>
        <dbReference type="EMBL" id="OSX80150.1"/>
    </source>
</evidence>
<evidence type="ECO:0000256" key="1">
    <source>
        <dbReference type="SAM" id="MobiDB-lite"/>
    </source>
</evidence>
<feature type="region of interest" description="Disordered" evidence="1">
    <location>
        <begin position="177"/>
        <end position="209"/>
    </location>
</feature>
<evidence type="ECO:0000313" key="4">
    <source>
        <dbReference type="Proteomes" id="UP000218209"/>
    </source>
</evidence>
<name>A0A1X6PGZ2_PORUM</name>
<dbReference type="AlphaFoldDB" id="A0A1X6PGZ2"/>
<sequence>MAGRAGPPKSSPRRHYIVVALGTRSRCHQGADVDQPPSTPTADHQPPPVASCTSGATTMAPVRGLGVEHDALLDLLAYQFDADLVVECAADPIDIVGVACRRVDVVFRSARVDCGDPAVGVRGVELVQHIPMTALEEDTLAHLEHPELLAHEECSVRRAVQRLLVRGRVGALNDRGGVFGRPHARHGRRQFGDGGGVHGGRGHGGHGGTVGGYGGREEDKASHGHGEELLERRHGGGRLDVGGGVGGELGWREEGMWLRDRARAVRKPGGWCCKTGR</sequence>
<dbReference type="EMBL" id="KV918780">
    <property type="protein sequence ID" value="OSX80149.1"/>
    <property type="molecule type" value="Genomic_DNA"/>
</dbReference>
<feature type="region of interest" description="Disordered" evidence="1">
    <location>
        <begin position="27"/>
        <end position="50"/>
    </location>
</feature>
<evidence type="ECO:0000313" key="2">
    <source>
        <dbReference type="EMBL" id="OSX80149.1"/>
    </source>
</evidence>
<gene>
    <name evidence="2" type="ORF">BU14_0058s0060</name>
    <name evidence="3" type="ORF">BU14_0058s0061</name>
</gene>
<reference evidence="2 4" key="1">
    <citation type="submission" date="2017-03" db="EMBL/GenBank/DDBJ databases">
        <title>WGS assembly of Porphyra umbilicalis.</title>
        <authorList>
            <person name="Brawley S.H."/>
            <person name="Blouin N.A."/>
            <person name="Ficko-Blean E."/>
            <person name="Wheeler G.L."/>
            <person name="Lohr M."/>
            <person name="Goodson H.V."/>
            <person name="Jenkins J.W."/>
            <person name="Blaby-Haas C.E."/>
            <person name="Helliwell K.E."/>
            <person name="Chan C."/>
            <person name="Marriage T."/>
            <person name="Bhattacharya D."/>
            <person name="Klein A.S."/>
            <person name="Badis Y."/>
            <person name="Brodie J."/>
            <person name="Cao Y."/>
            <person name="Collen J."/>
            <person name="Dittami S.M."/>
            <person name="Gachon C.M."/>
            <person name="Green B.R."/>
            <person name="Karpowicz S."/>
            <person name="Kim J.W."/>
            <person name="Kudahl U."/>
            <person name="Lin S."/>
            <person name="Michel G."/>
            <person name="Mittag M."/>
            <person name="Olson B.J."/>
            <person name="Pangilinan J."/>
            <person name="Peng Y."/>
            <person name="Qiu H."/>
            <person name="Shu S."/>
            <person name="Singer J.T."/>
            <person name="Smith A.G."/>
            <person name="Sprecher B.N."/>
            <person name="Wagner V."/>
            <person name="Wang W."/>
            <person name="Wang Z.-Y."/>
            <person name="Yan J."/>
            <person name="Yarish C."/>
            <person name="Zoeuner-Riek S."/>
            <person name="Zhuang Y."/>
            <person name="Zou Y."/>
            <person name="Lindquist E.A."/>
            <person name="Grimwood J."/>
            <person name="Barry K."/>
            <person name="Rokhsar D.S."/>
            <person name="Schmutz J."/>
            <person name="Stiller J.W."/>
            <person name="Grossman A.R."/>
            <person name="Prochnik S.E."/>
        </authorList>
    </citation>
    <scope>NUCLEOTIDE SEQUENCE [LARGE SCALE GENOMIC DNA]</scope>
    <source>
        <strain evidence="2">4086291</strain>
    </source>
</reference>
<accession>A0A1X6PGZ2</accession>
<keyword evidence="4" id="KW-1185">Reference proteome</keyword>
<dbReference type="Proteomes" id="UP000218209">
    <property type="component" value="Unassembled WGS sequence"/>
</dbReference>
<protein>
    <submittedName>
        <fullName evidence="2">Uncharacterized protein</fullName>
    </submittedName>
</protein>